<name>A0A0N1J5K0_9PSED</name>
<evidence type="ECO:0000313" key="1">
    <source>
        <dbReference type="EMBL" id="KPA87395.1"/>
    </source>
</evidence>
<dbReference type="PATRIC" id="fig|50340.43.peg.4262"/>
<keyword evidence="2" id="KW-1185">Reference proteome</keyword>
<dbReference type="OrthoDB" id="6846831at2"/>
<comment type="caution">
    <text evidence="1">The sequence shown here is derived from an EMBL/GenBank/DDBJ whole genome shotgun (WGS) entry which is preliminary data.</text>
</comment>
<gene>
    <name evidence="1" type="ORF">PF66_06025</name>
</gene>
<dbReference type="STRING" id="50340.PF66_06025"/>
<reference evidence="1 2" key="1">
    <citation type="journal article" date="2015" name="PLoS ONE">
        <title>Rice-Infecting Pseudomonas Genomes Are Highly Accessorized and Harbor Multiple Putative Virulence Mechanisms to Cause Sheath Brown Rot.</title>
        <authorList>
            <person name="Quibod I.L."/>
            <person name="Grande G."/>
            <person name="Oreiro E.G."/>
            <person name="Borja F.N."/>
            <person name="Dossa G.S."/>
            <person name="Mauleon R."/>
            <person name="Cruz C.V."/>
            <person name="Oliva R."/>
        </authorList>
    </citation>
    <scope>NUCLEOTIDE SEQUENCE [LARGE SCALE GENOMIC DNA]</scope>
    <source>
        <strain evidence="1 2">IRRI 6609</strain>
    </source>
</reference>
<organism evidence="1 2">
    <name type="scientific">Pseudomonas asplenii</name>
    <dbReference type="NCBI Taxonomy" id="53407"/>
    <lineage>
        <taxon>Bacteria</taxon>
        <taxon>Pseudomonadati</taxon>
        <taxon>Pseudomonadota</taxon>
        <taxon>Gammaproteobacteria</taxon>
        <taxon>Pseudomonadales</taxon>
        <taxon>Pseudomonadaceae</taxon>
        <taxon>Pseudomonas</taxon>
    </lineage>
</organism>
<protein>
    <submittedName>
        <fullName evidence="1">Uncharacterized protein</fullName>
    </submittedName>
</protein>
<accession>A0A0N1J5K0</accession>
<dbReference type="RefSeq" id="WP_054064620.1">
    <property type="nucleotide sequence ID" value="NZ_JSYZ01000030.1"/>
</dbReference>
<dbReference type="EMBL" id="JSYZ01000030">
    <property type="protein sequence ID" value="KPA87395.1"/>
    <property type="molecule type" value="Genomic_DNA"/>
</dbReference>
<proteinExistence type="predicted"/>
<dbReference type="Proteomes" id="UP000037931">
    <property type="component" value="Unassembled WGS sequence"/>
</dbReference>
<sequence length="192" mass="21159">MDVKIGGTALAIILAGLAIAFGVHECQRGPLNPELPDNLGDEQTAWLTLEHRIRRIDPALTDVSHEQQTLTIRYQPEKVADSEEAWVPRLLRTVGQGLAAVNNAPGGKQYAQVTIKARIVVADDVELVYQMDGFDAIKTQQGGYINFASMPRELKFGTEALAQASDYCRDPSGWGFYPEFCQRVSAVKSVQR</sequence>
<evidence type="ECO:0000313" key="2">
    <source>
        <dbReference type="Proteomes" id="UP000037931"/>
    </source>
</evidence>
<dbReference type="AlphaFoldDB" id="A0A0N1J5K0"/>